<keyword evidence="18" id="KW-1185">Reference proteome</keyword>
<comment type="similarity">
    <text evidence="3 15">Belongs to the peptidase M35 family.</text>
</comment>
<evidence type="ECO:0000259" key="16">
    <source>
        <dbReference type="SMART" id="SM01351"/>
    </source>
</evidence>
<proteinExistence type="inferred from homology"/>
<name>A0A550CE22_9AGAR</name>
<evidence type="ECO:0000256" key="9">
    <source>
        <dbReference type="ARBA" id="ARBA00022801"/>
    </source>
</evidence>
<sequence>MLSLLTLATLARFALAAPSVSIALAPGESTTSLLATIKNTGSEDVSLLKWGSILSDLSVKQFDIYDVDSGNATIFAGMTGVLYDLTLVTADAWQFLAAGAEISKEIDFSATHMLSEAGDYLAITDNVFEYVEGEWAGQSASGVLPYFANATVTVSDEGVAASKAKFTQREVEKRVKIEGCTDATRRSTLTAAYGRAHEIATNAANVAKTGTGDIFNKWFKSNSQADRNAVGGVFDNIATTTNVGEPAKFATNCQGDCSAGYFPITAHVVAYAAIATSNGQIVGGTVYMCDPFWTFPLNTPECPGGNGQADVLVHEVSHLYGKLDTAYGVDPALALGHDQAMMNADNYRYYARQIIC</sequence>
<dbReference type="PANTHER" id="PTHR37016:SF3">
    <property type="entry name" value="NEUTRAL PROTEASE 2-RELATED"/>
    <property type="match status" value="1"/>
</dbReference>
<dbReference type="Gene3D" id="3.40.390.10">
    <property type="entry name" value="Collagenase (Catalytic Domain)"/>
    <property type="match status" value="1"/>
</dbReference>
<feature type="binding site" evidence="14">
    <location>
        <position position="314"/>
    </location>
    <ligand>
        <name>Zn(2+)</name>
        <dbReference type="ChEBI" id="CHEBI:29105"/>
        <note>catalytic</note>
    </ligand>
</feature>
<dbReference type="CDD" id="cd11008">
    <property type="entry name" value="M35_deuterolysin_like"/>
    <property type="match status" value="1"/>
</dbReference>
<keyword evidence="6 15" id="KW-0165">Cleavage on pair of basic residues</keyword>
<dbReference type="GO" id="GO:0006508">
    <property type="term" value="P:proteolysis"/>
    <property type="evidence" value="ECO:0007669"/>
    <property type="project" value="UniProtKB-KW"/>
</dbReference>
<reference evidence="17 18" key="1">
    <citation type="journal article" date="2019" name="New Phytol.">
        <title>Comparative genomics reveals unique wood-decay strategies and fruiting body development in the Schizophyllaceae.</title>
        <authorList>
            <person name="Almasi E."/>
            <person name="Sahu N."/>
            <person name="Krizsan K."/>
            <person name="Balint B."/>
            <person name="Kovacs G.M."/>
            <person name="Kiss B."/>
            <person name="Cseklye J."/>
            <person name="Drula E."/>
            <person name="Henrissat B."/>
            <person name="Nagy I."/>
            <person name="Chovatia M."/>
            <person name="Adam C."/>
            <person name="LaButti K."/>
            <person name="Lipzen A."/>
            <person name="Riley R."/>
            <person name="Grigoriev I.V."/>
            <person name="Nagy L.G."/>
        </authorList>
    </citation>
    <scope>NUCLEOTIDE SEQUENCE [LARGE SCALE GENOMIC DNA]</scope>
    <source>
        <strain evidence="17 18">NL-1724</strain>
    </source>
</reference>
<dbReference type="Gene3D" id="2.60.40.2970">
    <property type="match status" value="1"/>
</dbReference>
<evidence type="ECO:0000256" key="2">
    <source>
        <dbReference type="ARBA" id="ARBA00004613"/>
    </source>
</evidence>
<evidence type="ECO:0000256" key="14">
    <source>
        <dbReference type="PIRSR" id="PIRSR601384-2"/>
    </source>
</evidence>
<comment type="function">
    <text evidence="15">Secreted metalloproteinase that allows assimilation of proteinaceous substrates. Shows high activities on basic nuclear substrates such as histone and protamine.</text>
</comment>
<evidence type="ECO:0000256" key="12">
    <source>
        <dbReference type="ARBA" id="ARBA00023145"/>
    </source>
</evidence>
<dbReference type="EMBL" id="VDMD01000011">
    <property type="protein sequence ID" value="TRM63050.1"/>
    <property type="molecule type" value="Genomic_DNA"/>
</dbReference>
<evidence type="ECO:0000313" key="18">
    <source>
        <dbReference type="Proteomes" id="UP000320762"/>
    </source>
</evidence>
<evidence type="ECO:0000256" key="15">
    <source>
        <dbReference type="RuleBase" id="RU361126"/>
    </source>
</evidence>
<feature type="active site" evidence="13">
    <location>
        <position position="315"/>
    </location>
</feature>
<evidence type="ECO:0000256" key="13">
    <source>
        <dbReference type="PIRSR" id="PIRSR601384-1"/>
    </source>
</evidence>
<gene>
    <name evidence="17" type="ORF">BD626DRAFT_537376</name>
</gene>
<dbReference type="GO" id="GO:0004222">
    <property type="term" value="F:metalloendopeptidase activity"/>
    <property type="evidence" value="ECO:0007669"/>
    <property type="project" value="InterPro"/>
</dbReference>
<dbReference type="SUPFAM" id="SSF55486">
    <property type="entry name" value="Metalloproteases ('zincins'), catalytic domain"/>
    <property type="match status" value="1"/>
</dbReference>
<dbReference type="PRINTS" id="PR00768">
    <property type="entry name" value="DEUTEROLYSIN"/>
</dbReference>
<comment type="caution">
    <text evidence="17">The sequence shown here is derived from an EMBL/GenBank/DDBJ whole genome shotgun (WGS) entry which is preliminary data.</text>
</comment>
<comment type="subcellular location">
    <subcellularLocation>
        <location evidence="2 15">Secreted</location>
    </subcellularLocation>
</comment>
<dbReference type="SMART" id="SM01351">
    <property type="entry name" value="Aspzincin_M35"/>
    <property type="match status" value="1"/>
</dbReference>
<dbReference type="GO" id="GO:0046872">
    <property type="term" value="F:metal ion binding"/>
    <property type="evidence" value="ECO:0007669"/>
    <property type="project" value="UniProtKB-KW"/>
</dbReference>
<evidence type="ECO:0000256" key="4">
    <source>
        <dbReference type="ARBA" id="ARBA00022525"/>
    </source>
</evidence>
<dbReference type="Proteomes" id="UP000320762">
    <property type="component" value="Unassembled WGS sequence"/>
</dbReference>
<keyword evidence="8 15" id="KW-0732">Signal</keyword>
<dbReference type="AlphaFoldDB" id="A0A550CE22"/>
<keyword evidence="5 15" id="KW-0645">Protease</keyword>
<evidence type="ECO:0000256" key="1">
    <source>
        <dbReference type="ARBA" id="ARBA00001187"/>
    </source>
</evidence>
<keyword evidence="7 14" id="KW-0479">Metal-binding</keyword>
<comment type="cofactor">
    <cofactor evidence="14 15">
        <name>Zn(2+)</name>
        <dbReference type="ChEBI" id="CHEBI:29105"/>
    </cofactor>
    <text evidence="14 15">Binds 1 zinc ion per subunit.</text>
</comment>
<dbReference type="InterPro" id="IPR050414">
    <property type="entry name" value="Fungal_M35_metalloproteases"/>
</dbReference>
<dbReference type="Pfam" id="PF02102">
    <property type="entry name" value="Peptidase_M35"/>
    <property type="match status" value="1"/>
</dbReference>
<feature type="domain" description="Lysine-specific metallo-endopeptidase" evidence="16">
    <location>
        <begin position="204"/>
        <end position="352"/>
    </location>
</feature>
<feature type="signal peptide" evidence="15">
    <location>
        <begin position="1"/>
        <end position="16"/>
    </location>
</feature>
<evidence type="ECO:0000256" key="5">
    <source>
        <dbReference type="ARBA" id="ARBA00022670"/>
    </source>
</evidence>
<keyword evidence="4 15" id="KW-0964">Secreted</keyword>
<dbReference type="InterPro" id="IPR024079">
    <property type="entry name" value="MetalloPept_cat_dom_sf"/>
</dbReference>
<feature type="binding site" evidence="14">
    <location>
        <position position="324"/>
    </location>
    <ligand>
        <name>Zn(2+)</name>
        <dbReference type="ChEBI" id="CHEBI:29105"/>
        <note>catalytic</note>
    </ligand>
</feature>
<evidence type="ECO:0000313" key="17">
    <source>
        <dbReference type="EMBL" id="TRM63050.1"/>
    </source>
</evidence>
<keyword evidence="10 14" id="KW-0862">Zinc</keyword>
<dbReference type="OrthoDB" id="412874at2759"/>
<dbReference type="EC" id="3.4.24.39" evidence="15"/>
<accession>A0A550CE22</accession>
<dbReference type="InterPro" id="IPR029463">
    <property type="entry name" value="Lys_MEP"/>
</dbReference>
<evidence type="ECO:0000256" key="10">
    <source>
        <dbReference type="ARBA" id="ARBA00022833"/>
    </source>
</evidence>
<dbReference type="STRING" id="97359.A0A550CE22"/>
<evidence type="ECO:0000256" key="6">
    <source>
        <dbReference type="ARBA" id="ARBA00022685"/>
    </source>
</evidence>
<evidence type="ECO:0000256" key="3">
    <source>
        <dbReference type="ARBA" id="ARBA00010279"/>
    </source>
</evidence>
<dbReference type="GO" id="GO:0005576">
    <property type="term" value="C:extracellular region"/>
    <property type="evidence" value="ECO:0007669"/>
    <property type="project" value="UniProtKB-SubCell"/>
</dbReference>
<dbReference type="InterPro" id="IPR001384">
    <property type="entry name" value="Peptidase_M35"/>
</dbReference>
<organism evidence="17 18">
    <name type="scientific">Schizophyllum amplum</name>
    <dbReference type="NCBI Taxonomy" id="97359"/>
    <lineage>
        <taxon>Eukaryota</taxon>
        <taxon>Fungi</taxon>
        <taxon>Dikarya</taxon>
        <taxon>Basidiomycota</taxon>
        <taxon>Agaricomycotina</taxon>
        <taxon>Agaricomycetes</taxon>
        <taxon>Agaricomycetidae</taxon>
        <taxon>Agaricales</taxon>
        <taxon>Schizophyllaceae</taxon>
        <taxon>Schizophyllum</taxon>
    </lineage>
</organism>
<feature type="chain" id="PRO_5022265558" description="Neutral protease 2" evidence="15">
    <location>
        <begin position="17"/>
        <end position="356"/>
    </location>
</feature>
<dbReference type="PANTHER" id="PTHR37016">
    <property type="match status" value="1"/>
</dbReference>
<keyword evidence="12" id="KW-0865">Zymogen</keyword>
<evidence type="ECO:0000256" key="11">
    <source>
        <dbReference type="ARBA" id="ARBA00023049"/>
    </source>
</evidence>
<keyword evidence="9 15" id="KW-0378">Hydrolase</keyword>
<protein>
    <recommendedName>
        <fullName evidence="15">Neutral protease 2</fullName>
        <ecNumber evidence="15">3.4.24.39</ecNumber>
    </recommendedName>
    <alternativeName>
        <fullName evidence="15">Deuterolysin</fullName>
    </alternativeName>
</protein>
<evidence type="ECO:0000256" key="8">
    <source>
        <dbReference type="ARBA" id="ARBA00022729"/>
    </source>
</evidence>
<feature type="binding site" evidence="14">
    <location>
        <position position="318"/>
    </location>
    <ligand>
        <name>Zn(2+)</name>
        <dbReference type="ChEBI" id="CHEBI:29105"/>
        <note>catalytic</note>
    </ligand>
</feature>
<evidence type="ECO:0000256" key="7">
    <source>
        <dbReference type="ARBA" id="ARBA00022723"/>
    </source>
</evidence>
<keyword evidence="11 15" id="KW-0482">Metalloprotease</keyword>
<comment type="catalytic activity">
    <reaction evidence="1 15">
        <text>Preferential cleavage of bonds with hydrophobic residues in P1'. Also 3-Asn-|-Gln-4 and 8-Gly-|-Ser-9 bonds in insulin B chain.</text>
        <dbReference type="EC" id="3.4.24.39"/>
    </reaction>
</comment>